<dbReference type="PANTHER" id="PTHR30005">
    <property type="entry name" value="EXOPOLYPHOSPHATASE"/>
    <property type="match status" value="1"/>
</dbReference>
<accession>A0A934KBF5</accession>
<dbReference type="SUPFAM" id="SSF53067">
    <property type="entry name" value="Actin-like ATPase domain"/>
    <property type="match status" value="2"/>
</dbReference>
<evidence type="ECO:0000259" key="2">
    <source>
        <dbReference type="Pfam" id="PF02541"/>
    </source>
</evidence>
<dbReference type="RefSeq" id="WP_338203683.1">
    <property type="nucleotide sequence ID" value="NZ_JAEKNR010000179.1"/>
</dbReference>
<evidence type="ECO:0000313" key="3">
    <source>
        <dbReference type="EMBL" id="MBJ7600013.1"/>
    </source>
</evidence>
<comment type="similarity">
    <text evidence="1">Belongs to the GppA/Ppx family.</text>
</comment>
<comment type="caution">
    <text evidence="3">The sequence shown here is derived from an EMBL/GenBank/DDBJ whole genome shotgun (WGS) entry which is preliminary data.</text>
</comment>
<dbReference type="AlphaFoldDB" id="A0A934KBF5"/>
<organism evidence="3 4">
    <name type="scientific">Candidatus Nephthysia bennettiae</name>
    <dbReference type="NCBI Taxonomy" id="3127016"/>
    <lineage>
        <taxon>Bacteria</taxon>
        <taxon>Bacillati</taxon>
        <taxon>Candidatus Dormiibacterota</taxon>
        <taxon>Candidatus Dormibacteria</taxon>
        <taxon>Candidatus Dormibacterales</taxon>
        <taxon>Candidatus Dormibacteraceae</taxon>
        <taxon>Candidatus Nephthysia</taxon>
    </lineage>
</organism>
<dbReference type="GO" id="GO:0016462">
    <property type="term" value="F:pyrophosphatase activity"/>
    <property type="evidence" value="ECO:0007669"/>
    <property type="project" value="TreeGrafter"/>
</dbReference>
<dbReference type="PANTHER" id="PTHR30005:SF0">
    <property type="entry name" value="RETROGRADE REGULATION PROTEIN 2"/>
    <property type="match status" value="1"/>
</dbReference>
<reference evidence="3" key="1">
    <citation type="submission" date="2020-10" db="EMBL/GenBank/DDBJ databases">
        <title>Ca. Dormibacterota MAGs.</title>
        <authorList>
            <person name="Montgomery K."/>
        </authorList>
    </citation>
    <scope>NUCLEOTIDE SEQUENCE [LARGE SCALE GENOMIC DNA]</scope>
    <source>
        <strain evidence="3">SC8812_S17_10</strain>
    </source>
</reference>
<dbReference type="Gene3D" id="3.30.420.150">
    <property type="entry name" value="Exopolyphosphatase. Domain 2"/>
    <property type="match status" value="1"/>
</dbReference>
<dbReference type="InterPro" id="IPR003695">
    <property type="entry name" value="Ppx_GppA_N"/>
</dbReference>
<gene>
    <name evidence="3" type="ORF">JF922_18290</name>
</gene>
<dbReference type="InterPro" id="IPR043129">
    <property type="entry name" value="ATPase_NBD"/>
</dbReference>
<dbReference type="Pfam" id="PF02541">
    <property type="entry name" value="Ppx-GppA"/>
    <property type="match status" value="1"/>
</dbReference>
<dbReference type="EMBL" id="JAEKNR010000179">
    <property type="protein sequence ID" value="MBJ7600013.1"/>
    <property type="molecule type" value="Genomic_DNA"/>
</dbReference>
<feature type="domain" description="Ppx/GppA phosphatase N-terminal" evidence="2">
    <location>
        <begin position="35"/>
        <end position="300"/>
    </location>
</feature>
<evidence type="ECO:0000256" key="1">
    <source>
        <dbReference type="ARBA" id="ARBA00007125"/>
    </source>
</evidence>
<name>A0A934KBF5_9BACT</name>
<protein>
    <recommendedName>
        <fullName evidence="2">Ppx/GppA phosphatase N-terminal domain-containing protein</fullName>
    </recommendedName>
</protein>
<dbReference type="Proteomes" id="UP000612893">
    <property type="component" value="Unassembled WGS sequence"/>
</dbReference>
<sequence length="307" mass="33264">MAGEGAEKGRRLAAVDVGSNTVHALVAKGWDTRLKDVAHYVEMPELGVAVERTGRIGPEKEREAIGALSSVLTRAAEHGYEQLVAGATAAVRRAADRDQFLKAAGEAIGVPVRLISEQREAELSFLGVASRHSTRRSWLMMDMGGASTELVVAEGMTMLRWVSLELGSGSFSARFLSDPPRSGEREALRGAALPLVRKAPECDAEKLVMTGGTASNLPLLISSQSPPTVLDTRTLLKAAERLDERLAAELAERTGLPEARVRALRGGVEILLLLLDFYGLDRVHVSHEGLRHGMLLAYLEKGDDWWR</sequence>
<proteinExistence type="inferred from homology"/>
<dbReference type="Gene3D" id="3.30.420.40">
    <property type="match status" value="1"/>
</dbReference>
<keyword evidence="4" id="KW-1185">Reference proteome</keyword>
<dbReference type="InterPro" id="IPR050273">
    <property type="entry name" value="GppA/Ppx_hydrolase"/>
</dbReference>
<evidence type="ECO:0000313" key="4">
    <source>
        <dbReference type="Proteomes" id="UP000612893"/>
    </source>
</evidence>